<dbReference type="InterPro" id="IPR037482">
    <property type="entry name" value="ST1585_MBL-fold"/>
</dbReference>
<dbReference type="InterPro" id="IPR036866">
    <property type="entry name" value="RibonucZ/Hydroxyglut_hydro"/>
</dbReference>
<evidence type="ECO:0000313" key="2">
    <source>
        <dbReference type="EMBL" id="SPC33826.1"/>
    </source>
</evidence>
<dbReference type="EMBL" id="LT981265">
    <property type="protein sequence ID" value="SPC33826.1"/>
    <property type="molecule type" value="Genomic_DNA"/>
</dbReference>
<dbReference type="SUPFAM" id="SSF56281">
    <property type="entry name" value="Metallo-hydrolase/oxidoreductase"/>
    <property type="match status" value="1"/>
</dbReference>
<keyword evidence="3" id="KW-1185">Reference proteome</keyword>
<dbReference type="GeneID" id="41594716"/>
<dbReference type="KEGG" id="ncv:NCAV_0642"/>
<accession>A0A2K5AQ97</accession>
<evidence type="ECO:0000313" key="3">
    <source>
        <dbReference type="Proteomes" id="UP000236248"/>
    </source>
</evidence>
<dbReference type="SMART" id="SM00849">
    <property type="entry name" value="Lactamase_B"/>
    <property type="match status" value="1"/>
</dbReference>
<dbReference type="InterPro" id="IPR050855">
    <property type="entry name" value="NDM-1-like"/>
</dbReference>
<reference evidence="3" key="1">
    <citation type="submission" date="2018-01" db="EMBL/GenBank/DDBJ databases">
        <authorList>
            <person name="Kerou L M."/>
        </authorList>
    </citation>
    <scope>NUCLEOTIDE SEQUENCE [LARGE SCALE GENOMIC DNA]</scope>
    <source>
        <strain evidence="3">SCU2</strain>
    </source>
</reference>
<sequence>MILNSIDIDHGRGKVYLVDTVALGNVRAVACYLIVDSTGKVALVDTGYASSIDELLRSLATLNIGTKDIDWIVPTHLHLDHAGAVGHIARGSKGKGKIVAHERAVKHLIDPSRLIASVKQVFGDYVESFGYPIAVDPENNTIIGVSKGGEHTINLGSVELRCVTAEGHAPHQIAVYINGSKPMLITADSVSMLYPDYPCYIPTTPPPSFDADEAIATVERLSSRLDVEMLFMPHFGISSEPDAVFNATIEGINEWVGIIRQLLSEGYSHKAIEDRMVEHVKYKKSGMSPPSYIINSIRNSVKGIITYLTR</sequence>
<dbReference type="CDD" id="cd07726">
    <property type="entry name" value="ST1585-like_MBL-fold"/>
    <property type="match status" value="1"/>
</dbReference>
<dbReference type="Proteomes" id="UP000236248">
    <property type="component" value="Chromosome NCAV"/>
</dbReference>
<feature type="domain" description="Metallo-beta-lactamase" evidence="1">
    <location>
        <begin position="28"/>
        <end position="234"/>
    </location>
</feature>
<proteinExistence type="predicted"/>
<dbReference type="Gene3D" id="3.60.15.10">
    <property type="entry name" value="Ribonuclease Z/Hydroxyacylglutathione hydrolase-like"/>
    <property type="match status" value="1"/>
</dbReference>
<dbReference type="PANTHER" id="PTHR42951">
    <property type="entry name" value="METALLO-BETA-LACTAMASE DOMAIN-CONTAINING"/>
    <property type="match status" value="1"/>
</dbReference>
<evidence type="ECO:0000259" key="1">
    <source>
        <dbReference type="SMART" id="SM00849"/>
    </source>
</evidence>
<dbReference type="PANTHER" id="PTHR42951:SF22">
    <property type="entry name" value="METALLO BETA-LACTAMASE SUPERFAMILY LIPOPROTEIN"/>
    <property type="match status" value="1"/>
</dbReference>
<gene>
    <name evidence="2" type="ORF">NCAV_0642</name>
</gene>
<name>A0A2K5AQ97_9ARCH</name>
<organism evidence="2 3">
    <name type="scientific">Candidatus Nitrosocaldus cavascurensis</name>
    <dbReference type="NCBI Taxonomy" id="2058097"/>
    <lineage>
        <taxon>Archaea</taxon>
        <taxon>Nitrososphaerota</taxon>
        <taxon>Nitrososphaeria</taxon>
        <taxon>Candidatus Nitrosocaldales</taxon>
        <taxon>Candidatus Nitrosocaldaceae</taxon>
        <taxon>Candidatus Nitrosocaldus</taxon>
    </lineage>
</organism>
<dbReference type="InterPro" id="IPR001279">
    <property type="entry name" value="Metallo-B-lactamas"/>
</dbReference>
<dbReference type="Pfam" id="PF00753">
    <property type="entry name" value="Lactamase_B"/>
    <property type="match status" value="1"/>
</dbReference>
<dbReference type="AlphaFoldDB" id="A0A2K5AQ97"/>
<dbReference type="RefSeq" id="WP_103287382.1">
    <property type="nucleotide sequence ID" value="NZ_LT981265.1"/>
</dbReference>
<protein>
    <submittedName>
        <fullName evidence="2">Putative Metallo-beta-lactamase protein</fullName>
    </submittedName>
</protein>